<organism evidence="1 2">
    <name type="scientific">Plasmodium gonderi</name>
    <dbReference type="NCBI Taxonomy" id="77519"/>
    <lineage>
        <taxon>Eukaryota</taxon>
        <taxon>Sar</taxon>
        <taxon>Alveolata</taxon>
        <taxon>Apicomplexa</taxon>
        <taxon>Aconoidasida</taxon>
        <taxon>Haemosporida</taxon>
        <taxon>Plasmodiidae</taxon>
        <taxon>Plasmodium</taxon>
        <taxon>Plasmodium (Plasmodium)</taxon>
    </lineage>
</organism>
<dbReference type="EMBL" id="BDQF01000124">
    <property type="protein sequence ID" value="GAW84127.1"/>
    <property type="molecule type" value="Genomic_DNA"/>
</dbReference>
<comment type="caution">
    <text evidence="1">The sequence shown here is derived from an EMBL/GenBank/DDBJ whole genome shotgun (WGS) entry which is preliminary data.</text>
</comment>
<name>A0A1Y1JSI3_PLAGO</name>
<evidence type="ECO:0000313" key="1">
    <source>
        <dbReference type="EMBL" id="GAW84127.1"/>
    </source>
</evidence>
<dbReference type="AlphaFoldDB" id="A0A1Y1JSI3"/>
<protein>
    <submittedName>
        <fullName evidence="1">Variable surface protein</fullName>
    </submittedName>
</protein>
<keyword evidence="2" id="KW-1185">Reference proteome</keyword>
<gene>
    <name evidence="1" type="ORF">PGO_001235</name>
</gene>
<dbReference type="GeneID" id="39744935"/>
<dbReference type="OrthoDB" id="389171at2759"/>
<evidence type="ECO:0000313" key="2">
    <source>
        <dbReference type="Proteomes" id="UP000195521"/>
    </source>
</evidence>
<sequence>MIYIIMCLTDDCLGTCKNNFFKIWDETKLSTEINESHDMLIKLQREDDELFHLGCSLYENYSNLKLYSIQYKNICDLFKEWLNQRINEYRAKNKLCSKNELLDSTFKVLWEDKKNSQEDEKGNFCEWEPSTKYYCYVLSPLKSSFSTVFLSKIKKFVYDKIYRENIIRYYIQRLLPFRNRENFSFDFNTLHSVYTISMG</sequence>
<proteinExistence type="predicted"/>
<dbReference type="RefSeq" id="XP_028546716.1">
    <property type="nucleotide sequence ID" value="XM_028690915.1"/>
</dbReference>
<reference evidence="2" key="1">
    <citation type="submission" date="2017-04" db="EMBL/GenBank/DDBJ databases">
        <title>Plasmodium gonderi genome.</title>
        <authorList>
            <person name="Arisue N."/>
            <person name="Honma H."/>
            <person name="Kawai S."/>
            <person name="Tougan T."/>
            <person name="Tanabe K."/>
            <person name="Horii T."/>
        </authorList>
    </citation>
    <scope>NUCLEOTIDE SEQUENCE [LARGE SCALE GENOMIC DNA]</scope>
    <source>
        <strain evidence="2">ATCC 30045</strain>
    </source>
</reference>
<accession>A0A1Y1JSI3</accession>
<dbReference type="Proteomes" id="UP000195521">
    <property type="component" value="Unassembled WGS sequence"/>
</dbReference>